<sequence>MSDHLTAPVLILGVGAMADAYAAALRDMGRPFIAAGRGRERAEAFAAKWQVQAGHGELVDQWQALVQKPVTAIVAVNANTLARTSAFLIDHGVKRLLIEKPAGLELAEVQELQAIAKKKDVDAYVGYNRRFYGSVEIARRMIAEDGGALSVKFDFTEASKRLEALDKPADELAGWFYANSTHVIDLAFFLGGEPTELNALSIGKLPWHPEGAIFTGMGRLQSGASFCYHANWISAGRWGVEVMTAKRRLVLQPMEQLSYQDHFSFTLKGVELPDDKDIVFKPGIYRQTEAFVGAKPDSRLLGLNDHARLFGIYACIRTGDSYRRDV</sequence>
<reference evidence="4 5" key="1">
    <citation type="submission" date="2014-07" db="EMBL/GenBank/DDBJ databases">
        <title>Draft genome sequence of Thalassospira xianhensis P-4 (MCCC 1A02616).</title>
        <authorList>
            <person name="Lai Q."/>
            <person name="Shao Z."/>
        </authorList>
    </citation>
    <scope>NUCLEOTIDE SEQUENCE [LARGE SCALE GENOMIC DNA]</scope>
    <source>
        <strain evidence="4 5">MCCC 1A02616</strain>
    </source>
</reference>
<name>A0A367UGD8_9PROT</name>
<dbReference type="Pfam" id="PF01408">
    <property type="entry name" value="GFO_IDH_MocA"/>
    <property type="match status" value="1"/>
</dbReference>
<dbReference type="EMBL" id="JPWA01000002">
    <property type="protein sequence ID" value="RCK07376.1"/>
    <property type="molecule type" value="Genomic_DNA"/>
</dbReference>
<dbReference type="GO" id="GO:0000166">
    <property type="term" value="F:nucleotide binding"/>
    <property type="evidence" value="ECO:0007669"/>
    <property type="project" value="InterPro"/>
</dbReference>
<dbReference type="InterPro" id="IPR051317">
    <property type="entry name" value="Gfo/Idh/MocA_oxidoreduct"/>
</dbReference>
<evidence type="ECO:0000259" key="3">
    <source>
        <dbReference type="Pfam" id="PF01408"/>
    </source>
</evidence>
<dbReference type="InterPro" id="IPR000683">
    <property type="entry name" value="Gfo/Idh/MocA-like_OxRdtase_N"/>
</dbReference>
<protein>
    <recommendedName>
        <fullName evidence="3">Gfo/Idh/MocA-like oxidoreductase N-terminal domain-containing protein</fullName>
    </recommendedName>
</protein>
<dbReference type="PANTHER" id="PTHR43708:SF5">
    <property type="entry name" value="CONSERVED EXPRESSED OXIDOREDUCTASE (EUROFUNG)-RELATED"/>
    <property type="match status" value="1"/>
</dbReference>
<dbReference type="GO" id="GO:0016491">
    <property type="term" value="F:oxidoreductase activity"/>
    <property type="evidence" value="ECO:0007669"/>
    <property type="project" value="UniProtKB-KW"/>
</dbReference>
<evidence type="ECO:0000256" key="1">
    <source>
        <dbReference type="ARBA" id="ARBA00010928"/>
    </source>
</evidence>
<evidence type="ECO:0000313" key="4">
    <source>
        <dbReference type="EMBL" id="RCK07376.1"/>
    </source>
</evidence>
<dbReference type="AlphaFoldDB" id="A0A367UGD8"/>
<dbReference type="Gene3D" id="3.30.360.10">
    <property type="entry name" value="Dihydrodipicolinate Reductase, domain 2"/>
    <property type="match status" value="1"/>
</dbReference>
<dbReference type="SUPFAM" id="SSF51735">
    <property type="entry name" value="NAD(P)-binding Rossmann-fold domains"/>
    <property type="match status" value="1"/>
</dbReference>
<dbReference type="SUPFAM" id="SSF55347">
    <property type="entry name" value="Glyceraldehyde-3-phosphate dehydrogenase-like, C-terminal domain"/>
    <property type="match status" value="1"/>
</dbReference>
<accession>A0A367UGD8</accession>
<evidence type="ECO:0000256" key="2">
    <source>
        <dbReference type="ARBA" id="ARBA00023002"/>
    </source>
</evidence>
<comment type="caution">
    <text evidence="4">The sequence shown here is derived from an EMBL/GenBank/DDBJ whole genome shotgun (WGS) entry which is preliminary data.</text>
</comment>
<dbReference type="Gene3D" id="3.40.50.720">
    <property type="entry name" value="NAD(P)-binding Rossmann-like Domain"/>
    <property type="match status" value="1"/>
</dbReference>
<comment type="similarity">
    <text evidence="1">Belongs to the Gfo/Idh/MocA family.</text>
</comment>
<dbReference type="InterPro" id="IPR036291">
    <property type="entry name" value="NAD(P)-bd_dom_sf"/>
</dbReference>
<dbReference type="RefSeq" id="WP_114120601.1">
    <property type="nucleotide sequence ID" value="NZ_JPWA01000002.1"/>
</dbReference>
<dbReference type="PANTHER" id="PTHR43708">
    <property type="entry name" value="CONSERVED EXPRESSED OXIDOREDUCTASE (EUROFUNG)"/>
    <property type="match status" value="1"/>
</dbReference>
<keyword evidence="2" id="KW-0560">Oxidoreductase</keyword>
<proteinExistence type="inferred from homology"/>
<dbReference type="Proteomes" id="UP000252419">
    <property type="component" value="Unassembled WGS sequence"/>
</dbReference>
<gene>
    <name evidence="4" type="ORF">TH5_03020</name>
</gene>
<evidence type="ECO:0000313" key="5">
    <source>
        <dbReference type="Proteomes" id="UP000252419"/>
    </source>
</evidence>
<keyword evidence="5" id="KW-1185">Reference proteome</keyword>
<organism evidence="4 5">
    <name type="scientific">Thalassospira xianhensis MCCC 1A02616</name>
    <dbReference type="NCBI Taxonomy" id="1177929"/>
    <lineage>
        <taxon>Bacteria</taxon>
        <taxon>Pseudomonadati</taxon>
        <taxon>Pseudomonadota</taxon>
        <taxon>Alphaproteobacteria</taxon>
        <taxon>Rhodospirillales</taxon>
        <taxon>Thalassospiraceae</taxon>
        <taxon>Thalassospira</taxon>
    </lineage>
</organism>
<feature type="domain" description="Gfo/Idh/MocA-like oxidoreductase N-terminal" evidence="3">
    <location>
        <begin position="9"/>
        <end position="127"/>
    </location>
</feature>